<dbReference type="AlphaFoldDB" id="A0AA40BJH8"/>
<sequence>MRGDAFDLQDMIEFLVIEVEDNLPKRSKKSGVQRQLADFVADLVGEFVEVVEIVEQPQHLHHTSSQALSDHVHHRRMLAAAQYPFPNPKDVGDYEDQNKENILAWVKRSELRLLPGDHGFARWRTAKIVFRQSVRKFLKTEEIEEVGSSSAEVTEFLNNKFPLVVL</sequence>
<dbReference type="Proteomes" id="UP001172159">
    <property type="component" value="Unassembled WGS sequence"/>
</dbReference>
<organism evidence="1 2">
    <name type="scientific">Apiosordaria backusii</name>
    <dbReference type="NCBI Taxonomy" id="314023"/>
    <lineage>
        <taxon>Eukaryota</taxon>
        <taxon>Fungi</taxon>
        <taxon>Dikarya</taxon>
        <taxon>Ascomycota</taxon>
        <taxon>Pezizomycotina</taxon>
        <taxon>Sordariomycetes</taxon>
        <taxon>Sordariomycetidae</taxon>
        <taxon>Sordariales</taxon>
        <taxon>Lasiosphaeriaceae</taxon>
        <taxon>Apiosordaria</taxon>
    </lineage>
</organism>
<accession>A0AA40BJH8</accession>
<dbReference type="EMBL" id="JAUKTV010000007">
    <property type="protein sequence ID" value="KAK0735355.1"/>
    <property type="molecule type" value="Genomic_DNA"/>
</dbReference>
<name>A0AA40BJH8_9PEZI</name>
<comment type="caution">
    <text evidence="1">The sequence shown here is derived from an EMBL/GenBank/DDBJ whole genome shotgun (WGS) entry which is preliminary data.</text>
</comment>
<keyword evidence="2" id="KW-1185">Reference proteome</keyword>
<reference evidence="1" key="1">
    <citation type="submission" date="2023-06" db="EMBL/GenBank/DDBJ databases">
        <title>Genome-scale phylogeny and comparative genomics of the fungal order Sordariales.</title>
        <authorList>
            <consortium name="Lawrence Berkeley National Laboratory"/>
            <person name="Hensen N."/>
            <person name="Bonometti L."/>
            <person name="Westerberg I."/>
            <person name="Brannstrom I.O."/>
            <person name="Guillou S."/>
            <person name="Cros-Aarteil S."/>
            <person name="Calhoun S."/>
            <person name="Haridas S."/>
            <person name="Kuo A."/>
            <person name="Mondo S."/>
            <person name="Pangilinan J."/>
            <person name="Riley R."/>
            <person name="Labutti K."/>
            <person name="Andreopoulos B."/>
            <person name="Lipzen A."/>
            <person name="Chen C."/>
            <person name="Yanf M."/>
            <person name="Daum C."/>
            <person name="Ng V."/>
            <person name="Clum A."/>
            <person name="Steindorff A."/>
            <person name="Ohm R."/>
            <person name="Martin F."/>
            <person name="Silar P."/>
            <person name="Natvig D."/>
            <person name="Lalanne C."/>
            <person name="Gautier V."/>
            <person name="Ament-Velasquez S.L."/>
            <person name="Kruys A."/>
            <person name="Hutchinson M.I."/>
            <person name="Powell A.J."/>
            <person name="Barry K."/>
            <person name="Miller A.N."/>
            <person name="Grigoriev I.V."/>
            <person name="Debuchy R."/>
            <person name="Gladieux P."/>
            <person name="Thoren M.H."/>
            <person name="Johannesson H."/>
        </authorList>
    </citation>
    <scope>NUCLEOTIDE SEQUENCE</scope>
    <source>
        <strain evidence="1">CBS 540.89</strain>
    </source>
</reference>
<gene>
    <name evidence="1" type="ORF">B0T21DRAFT_441717</name>
</gene>
<protein>
    <submittedName>
        <fullName evidence="1">Uncharacterized protein</fullName>
    </submittedName>
</protein>
<proteinExistence type="predicted"/>
<evidence type="ECO:0000313" key="1">
    <source>
        <dbReference type="EMBL" id="KAK0735355.1"/>
    </source>
</evidence>
<evidence type="ECO:0000313" key="2">
    <source>
        <dbReference type="Proteomes" id="UP001172159"/>
    </source>
</evidence>